<dbReference type="EMBL" id="CM007647">
    <property type="protein sequence ID" value="ONM07314.1"/>
    <property type="molecule type" value="Genomic_DNA"/>
</dbReference>
<proteinExistence type="predicted"/>
<organism evidence="2">
    <name type="scientific">Zea mays</name>
    <name type="common">Maize</name>
    <dbReference type="NCBI Taxonomy" id="4577"/>
    <lineage>
        <taxon>Eukaryota</taxon>
        <taxon>Viridiplantae</taxon>
        <taxon>Streptophyta</taxon>
        <taxon>Embryophyta</taxon>
        <taxon>Tracheophyta</taxon>
        <taxon>Spermatophyta</taxon>
        <taxon>Magnoliopsida</taxon>
        <taxon>Liliopsida</taxon>
        <taxon>Poales</taxon>
        <taxon>Poaceae</taxon>
        <taxon>PACMAD clade</taxon>
        <taxon>Panicoideae</taxon>
        <taxon>Andropogonodae</taxon>
        <taxon>Andropogoneae</taxon>
        <taxon>Tripsacinae</taxon>
        <taxon>Zea</taxon>
    </lineage>
</organism>
<dbReference type="AlphaFoldDB" id="A0A1D6KY87"/>
<feature type="signal peptide" evidence="1">
    <location>
        <begin position="1"/>
        <end position="22"/>
    </location>
</feature>
<sequence>MVPIHVFMELLLVICVVDLSSCCSLQSCPRSRTIQVINPYDRGHEGSSSPLPLLPPSACPARCCSIP</sequence>
<evidence type="ECO:0000313" key="2">
    <source>
        <dbReference type="EMBL" id="ONM07346.1"/>
    </source>
</evidence>
<evidence type="ECO:0000256" key="1">
    <source>
        <dbReference type="SAM" id="SignalP"/>
    </source>
</evidence>
<feature type="chain" id="PRO_5010806312" evidence="1">
    <location>
        <begin position="23"/>
        <end position="67"/>
    </location>
</feature>
<dbReference type="EMBL" id="CM007647">
    <property type="protein sequence ID" value="ONM07342.1"/>
    <property type="molecule type" value="Genomic_DNA"/>
</dbReference>
<protein>
    <submittedName>
        <fullName evidence="2">Putative dual specificity protein phosphatase DSP8</fullName>
    </submittedName>
</protein>
<accession>A0A1D6KY87</accession>
<dbReference type="EMBL" id="CM007647">
    <property type="protein sequence ID" value="ONM07346.1"/>
    <property type="molecule type" value="Genomic_DNA"/>
</dbReference>
<dbReference type="EMBL" id="CM007647">
    <property type="protein sequence ID" value="ONM07325.1"/>
    <property type="molecule type" value="Genomic_DNA"/>
</dbReference>
<gene>
    <name evidence="2" type="ORF">ZEAMMB73_Zm00001d033364</name>
</gene>
<reference evidence="2" key="1">
    <citation type="submission" date="2015-12" db="EMBL/GenBank/DDBJ databases">
        <title>Update maize B73 reference genome by single molecule sequencing technologies.</title>
        <authorList>
            <consortium name="Maize Genome Sequencing Project"/>
            <person name="Ware D."/>
        </authorList>
    </citation>
    <scope>NUCLEOTIDE SEQUENCE [LARGE SCALE GENOMIC DNA]</scope>
    <source>
        <tissue evidence="2">Seedling</tissue>
    </source>
</reference>
<keyword evidence="1" id="KW-0732">Signal</keyword>
<name>A0A1D6KY87_MAIZE</name>
<dbReference type="EMBL" id="CM007647">
    <property type="protein sequence ID" value="ONM07335.1"/>
    <property type="molecule type" value="Genomic_DNA"/>
</dbReference>